<dbReference type="PANTHER" id="PTHR43133">
    <property type="entry name" value="RNA POLYMERASE ECF-TYPE SIGMA FACTO"/>
    <property type="match status" value="1"/>
</dbReference>
<evidence type="ECO:0000256" key="1">
    <source>
        <dbReference type="ARBA" id="ARBA00010641"/>
    </source>
</evidence>
<organism evidence="8 9">
    <name type="scientific">Clostridium intestinale DSM 6191</name>
    <dbReference type="NCBI Taxonomy" id="1121320"/>
    <lineage>
        <taxon>Bacteria</taxon>
        <taxon>Bacillati</taxon>
        <taxon>Bacillota</taxon>
        <taxon>Clostridia</taxon>
        <taxon>Eubacteriales</taxon>
        <taxon>Clostridiaceae</taxon>
        <taxon>Clostridium</taxon>
    </lineage>
</organism>
<keyword evidence="4" id="KW-0238">DNA-binding</keyword>
<dbReference type="InterPro" id="IPR036388">
    <property type="entry name" value="WH-like_DNA-bd_sf"/>
</dbReference>
<dbReference type="AlphaFoldDB" id="A0A1M5ZVC7"/>
<feature type="domain" description="RNA polymerase sigma-70 region 2" evidence="6">
    <location>
        <begin position="26"/>
        <end position="92"/>
    </location>
</feature>
<evidence type="ECO:0000259" key="6">
    <source>
        <dbReference type="Pfam" id="PF04542"/>
    </source>
</evidence>
<protein>
    <submittedName>
        <fullName evidence="8">RNA polymerase sigma-70 factor, ECF subfamily</fullName>
    </submittedName>
</protein>
<sequence length="182" mass="21546">MTGNQESALIKGIIKRDKESLMKLMDIYGKLIYYIAGTILIEPYEKESIEDCYNEVFTAIWFNIDCFNLDKGSFKNWIIAITRYKAIDIKKKNLKHNQNIEYDDELVSNQENELERIENLELINELLNTLDKKDRNIFIKRYLRGESIKEISKDAGFSEEYIYTRISRARKKLKKIVGEINE</sequence>
<reference evidence="8 9" key="1">
    <citation type="submission" date="2016-11" db="EMBL/GenBank/DDBJ databases">
        <authorList>
            <person name="Jaros S."/>
            <person name="Januszkiewicz K."/>
            <person name="Wedrychowicz H."/>
        </authorList>
    </citation>
    <scope>NUCLEOTIDE SEQUENCE [LARGE SCALE GENOMIC DNA]</scope>
    <source>
        <strain evidence="8 9">DSM 6191</strain>
    </source>
</reference>
<evidence type="ECO:0000256" key="5">
    <source>
        <dbReference type="ARBA" id="ARBA00023163"/>
    </source>
</evidence>
<evidence type="ECO:0000256" key="3">
    <source>
        <dbReference type="ARBA" id="ARBA00023082"/>
    </source>
</evidence>
<keyword evidence="3" id="KW-0731">Sigma factor</keyword>
<evidence type="ECO:0000259" key="7">
    <source>
        <dbReference type="Pfam" id="PF08281"/>
    </source>
</evidence>
<evidence type="ECO:0000313" key="9">
    <source>
        <dbReference type="Proteomes" id="UP000184241"/>
    </source>
</evidence>
<dbReference type="Proteomes" id="UP000184241">
    <property type="component" value="Unassembled WGS sequence"/>
</dbReference>
<dbReference type="RefSeq" id="WP_175550922.1">
    <property type="nucleotide sequence ID" value="NZ_FQXU01000011.1"/>
</dbReference>
<dbReference type="SUPFAM" id="SSF88659">
    <property type="entry name" value="Sigma3 and sigma4 domains of RNA polymerase sigma factors"/>
    <property type="match status" value="1"/>
</dbReference>
<dbReference type="InterPro" id="IPR013249">
    <property type="entry name" value="RNA_pol_sigma70_r4_t2"/>
</dbReference>
<gene>
    <name evidence="8" type="ORF">SAMN02745941_03428</name>
</gene>
<dbReference type="GO" id="GO:0003677">
    <property type="term" value="F:DNA binding"/>
    <property type="evidence" value="ECO:0007669"/>
    <property type="project" value="UniProtKB-KW"/>
</dbReference>
<dbReference type="InterPro" id="IPR039425">
    <property type="entry name" value="RNA_pol_sigma-70-like"/>
</dbReference>
<dbReference type="Pfam" id="PF04542">
    <property type="entry name" value="Sigma70_r2"/>
    <property type="match status" value="1"/>
</dbReference>
<name>A0A1M5ZVC7_9CLOT</name>
<dbReference type="Pfam" id="PF08281">
    <property type="entry name" value="Sigma70_r4_2"/>
    <property type="match status" value="1"/>
</dbReference>
<dbReference type="InterPro" id="IPR014284">
    <property type="entry name" value="RNA_pol_sigma-70_dom"/>
</dbReference>
<proteinExistence type="inferred from homology"/>
<dbReference type="CDD" id="cd06171">
    <property type="entry name" value="Sigma70_r4"/>
    <property type="match status" value="1"/>
</dbReference>
<dbReference type="InterPro" id="IPR007627">
    <property type="entry name" value="RNA_pol_sigma70_r2"/>
</dbReference>
<comment type="similarity">
    <text evidence="1">Belongs to the sigma-70 factor family. ECF subfamily.</text>
</comment>
<dbReference type="GO" id="GO:0006352">
    <property type="term" value="P:DNA-templated transcription initiation"/>
    <property type="evidence" value="ECO:0007669"/>
    <property type="project" value="InterPro"/>
</dbReference>
<keyword evidence="5" id="KW-0804">Transcription</keyword>
<dbReference type="SUPFAM" id="SSF88946">
    <property type="entry name" value="Sigma2 domain of RNA polymerase sigma factors"/>
    <property type="match status" value="1"/>
</dbReference>
<feature type="domain" description="RNA polymerase sigma factor 70 region 4 type 2" evidence="7">
    <location>
        <begin position="121"/>
        <end position="173"/>
    </location>
</feature>
<evidence type="ECO:0000313" key="8">
    <source>
        <dbReference type="EMBL" id="SHI27999.1"/>
    </source>
</evidence>
<dbReference type="InterPro" id="IPR013324">
    <property type="entry name" value="RNA_pol_sigma_r3/r4-like"/>
</dbReference>
<evidence type="ECO:0000256" key="4">
    <source>
        <dbReference type="ARBA" id="ARBA00023125"/>
    </source>
</evidence>
<dbReference type="Gene3D" id="1.10.1740.10">
    <property type="match status" value="1"/>
</dbReference>
<dbReference type="GO" id="GO:0016987">
    <property type="term" value="F:sigma factor activity"/>
    <property type="evidence" value="ECO:0007669"/>
    <property type="project" value="UniProtKB-KW"/>
</dbReference>
<dbReference type="InterPro" id="IPR013325">
    <property type="entry name" value="RNA_pol_sigma_r2"/>
</dbReference>
<accession>A0A1M5ZVC7</accession>
<dbReference type="PANTHER" id="PTHR43133:SF8">
    <property type="entry name" value="RNA POLYMERASE SIGMA FACTOR HI_1459-RELATED"/>
    <property type="match status" value="1"/>
</dbReference>
<keyword evidence="2" id="KW-0805">Transcription regulation</keyword>
<dbReference type="Gene3D" id="1.10.10.10">
    <property type="entry name" value="Winged helix-like DNA-binding domain superfamily/Winged helix DNA-binding domain"/>
    <property type="match status" value="1"/>
</dbReference>
<dbReference type="EMBL" id="FQXU01000011">
    <property type="protein sequence ID" value="SHI27999.1"/>
    <property type="molecule type" value="Genomic_DNA"/>
</dbReference>
<dbReference type="NCBIfam" id="TIGR02937">
    <property type="entry name" value="sigma70-ECF"/>
    <property type="match status" value="1"/>
</dbReference>
<evidence type="ECO:0000256" key="2">
    <source>
        <dbReference type="ARBA" id="ARBA00023015"/>
    </source>
</evidence>